<gene>
    <name evidence="9" type="ORF">M8523_09530</name>
</gene>
<evidence type="ECO:0000256" key="5">
    <source>
        <dbReference type="ARBA" id="ARBA00022741"/>
    </source>
</evidence>
<evidence type="ECO:0000313" key="9">
    <source>
        <dbReference type="EMBL" id="MCW6508261.1"/>
    </source>
</evidence>
<keyword evidence="10" id="KW-1185">Reference proteome</keyword>
<dbReference type="NCBIfam" id="TIGR01727">
    <property type="entry name" value="oligo_HPY"/>
    <property type="match status" value="1"/>
</dbReference>
<keyword evidence="4" id="KW-1003">Cell membrane</keyword>
<proteinExistence type="inferred from homology"/>
<organism evidence="9 10">
    <name type="scientific">Lichenifustis flavocetrariae</name>
    <dbReference type="NCBI Taxonomy" id="2949735"/>
    <lineage>
        <taxon>Bacteria</taxon>
        <taxon>Pseudomonadati</taxon>
        <taxon>Pseudomonadota</taxon>
        <taxon>Alphaproteobacteria</taxon>
        <taxon>Hyphomicrobiales</taxon>
        <taxon>Lichenihabitantaceae</taxon>
        <taxon>Lichenifustis</taxon>
    </lineage>
</organism>
<comment type="similarity">
    <text evidence="2">Belongs to the ABC transporter superfamily.</text>
</comment>
<dbReference type="PROSITE" id="PS50893">
    <property type="entry name" value="ABC_TRANSPORTER_2"/>
    <property type="match status" value="1"/>
</dbReference>
<dbReference type="GO" id="GO:0016887">
    <property type="term" value="F:ATP hydrolysis activity"/>
    <property type="evidence" value="ECO:0007669"/>
    <property type="project" value="InterPro"/>
</dbReference>
<dbReference type="InterPro" id="IPR003439">
    <property type="entry name" value="ABC_transporter-like_ATP-bd"/>
</dbReference>
<comment type="subcellular location">
    <subcellularLocation>
        <location evidence="1">Cell inner membrane</location>
        <topology evidence="1">Peripheral membrane protein</topology>
    </subcellularLocation>
</comment>
<accession>A0AA41YW13</accession>
<keyword evidence="5" id="KW-0547">Nucleotide-binding</keyword>
<dbReference type="InterPro" id="IPR050388">
    <property type="entry name" value="ABC_Ni/Peptide_Import"/>
</dbReference>
<keyword evidence="3" id="KW-0813">Transport</keyword>
<dbReference type="PANTHER" id="PTHR43297">
    <property type="entry name" value="OLIGOPEPTIDE TRANSPORT ATP-BINDING PROTEIN APPD"/>
    <property type="match status" value="1"/>
</dbReference>
<evidence type="ECO:0000256" key="7">
    <source>
        <dbReference type="ARBA" id="ARBA00023136"/>
    </source>
</evidence>
<dbReference type="PROSITE" id="PS00211">
    <property type="entry name" value="ABC_TRANSPORTER_1"/>
    <property type="match status" value="1"/>
</dbReference>
<dbReference type="Pfam" id="PF00005">
    <property type="entry name" value="ABC_tran"/>
    <property type="match status" value="1"/>
</dbReference>
<feature type="domain" description="ABC transporter" evidence="8">
    <location>
        <begin position="13"/>
        <end position="267"/>
    </location>
</feature>
<evidence type="ECO:0000256" key="2">
    <source>
        <dbReference type="ARBA" id="ARBA00005417"/>
    </source>
</evidence>
<evidence type="ECO:0000256" key="6">
    <source>
        <dbReference type="ARBA" id="ARBA00022840"/>
    </source>
</evidence>
<sequence length="344" mass="36748">MGAPEIATAVLDVRNLSVAFATHTGPVAAVHDVSFTVAPGETLALVGESGSGKSVTSLAVMRLTPPAPRTRLDGQALFRSRDGTVRDLLAVPERAMRALRGNEIAMIFQEPMTSLNPVQRVGDQIAEAVMTHRPVGRREALDRAEHLLARVGISDARRRLAAFPHHLSGGMRQRVMIAMALACDPALLIADEPTTALDVTVQAQILELLQDLQRETGMAIVFITHNLGVVAEIADRVMVMYAGRIVEQGEVGPVMRAPLMPYTQGLLRAVPTLTVSDGFVPLTSIPGTVPSPTALPPGCAFEPRCPYALPGLCDATTPPLDDAFDGQQVRCLRWDAVAALEARP</sequence>
<reference evidence="9" key="1">
    <citation type="submission" date="2022-05" db="EMBL/GenBank/DDBJ databases">
        <authorList>
            <person name="Pankratov T."/>
        </authorList>
    </citation>
    <scope>NUCLEOTIDE SEQUENCE</scope>
    <source>
        <strain evidence="9">BP6-180914</strain>
    </source>
</reference>
<dbReference type="GO" id="GO:0015833">
    <property type="term" value="P:peptide transport"/>
    <property type="evidence" value="ECO:0007669"/>
    <property type="project" value="InterPro"/>
</dbReference>
<dbReference type="InterPro" id="IPR013563">
    <property type="entry name" value="Oligopep_ABC_C"/>
</dbReference>
<dbReference type="EMBL" id="JAMOIM010000005">
    <property type="protein sequence ID" value="MCW6508261.1"/>
    <property type="molecule type" value="Genomic_DNA"/>
</dbReference>
<dbReference type="Gene3D" id="3.40.50.300">
    <property type="entry name" value="P-loop containing nucleotide triphosphate hydrolases"/>
    <property type="match status" value="1"/>
</dbReference>
<evidence type="ECO:0000313" key="10">
    <source>
        <dbReference type="Proteomes" id="UP001165667"/>
    </source>
</evidence>
<evidence type="ECO:0000256" key="1">
    <source>
        <dbReference type="ARBA" id="ARBA00004417"/>
    </source>
</evidence>
<dbReference type="RefSeq" id="WP_282584630.1">
    <property type="nucleotide sequence ID" value="NZ_JAMOIM010000005.1"/>
</dbReference>
<evidence type="ECO:0000259" key="8">
    <source>
        <dbReference type="PROSITE" id="PS50893"/>
    </source>
</evidence>
<name>A0AA41YW13_9HYPH</name>
<protein>
    <submittedName>
        <fullName evidence="9">ABC transporter ATP-binding protein</fullName>
    </submittedName>
</protein>
<dbReference type="InterPro" id="IPR003593">
    <property type="entry name" value="AAA+_ATPase"/>
</dbReference>
<dbReference type="GO" id="GO:0005886">
    <property type="term" value="C:plasma membrane"/>
    <property type="evidence" value="ECO:0007669"/>
    <property type="project" value="UniProtKB-SubCell"/>
</dbReference>
<dbReference type="CDD" id="cd03257">
    <property type="entry name" value="ABC_NikE_OppD_transporters"/>
    <property type="match status" value="1"/>
</dbReference>
<dbReference type="GO" id="GO:0055085">
    <property type="term" value="P:transmembrane transport"/>
    <property type="evidence" value="ECO:0007669"/>
    <property type="project" value="UniProtKB-ARBA"/>
</dbReference>
<dbReference type="InterPro" id="IPR017871">
    <property type="entry name" value="ABC_transporter-like_CS"/>
</dbReference>
<dbReference type="AlphaFoldDB" id="A0AA41YW13"/>
<comment type="caution">
    <text evidence="9">The sequence shown here is derived from an EMBL/GenBank/DDBJ whole genome shotgun (WGS) entry which is preliminary data.</text>
</comment>
<dbReference type="SMART" id="SM00382">
    <property type="entry name" value="AAA"/>
    <property type="match status" value="1"/>
</dbReference>
<dbReference type="InterPro" id="IPR027417">
    <property type="entry name" value="P-loop_NTPase"/>
</dbReference>
<dbReference type="FunFam" id="3.40.50.300:FF:000016">
    <property type="entry name" value="Oligopeptide ABC transporter ATP-binding component"/>
    <property type="match status" value="1"/>
</dbReference>
<dbReference type="GO" id="GO:0005524">
    <property type="term" value="F:ATP binding"/>
    <property type="evidence" value="ECO:0007669"/>
    <property type="project" value="UniProtKB-KW"/>
</dbReference>
<dbReference type="SUPFAM" id="SSF52540">
    <property type="entry name" value="P-loop containing nucleoside triphosphate hydrolases"/>
    <property type="match status" value="1"/>
</dbReference>
<dbReference type="PANTHER" id="PTHR43297:SF2">
    <property type="entry name" value="DIPEPTIDE TRANSPORT ATP-BINDING PROTEIN DPPD"/>
    <property type="match status" value="1"/>
</dbReference>
<dbReference type="Proteomes" id="UP001165667">
    <property type="component" value="Unassembled WGS sequence"/>
</dbReference>
<keyword evidence="6 9" id="KW-0067">ATP-binding</keyword>
<evidence type="ECO:0000256" key="4">
    <source>
        <dbReference type="ARBA" id="ARBA00022475"/>
    </source>
</evidence>
<dbReference type="Pfam" id="PF08352">
    <property type="entry name" value="oligo_HPY"/>
    <property type="match status" value="1"/>
</dbReference>
<keyword evidence="7" id="KW-0472">Membrane</keyword>
<evidence type="ECO:0000256" key="3">
    <source>
        <dbReference type="ARBA" id="ARBA00022448"/>
    </source>
</evidence>